<dbReference type="EMBL" id="JAEQND010000008">
    <property type="protein sequence ID" value="MBL0426488.1"/>
    <property type="molecule type" value="Genomic_DNA"/>
</dbReference>
<dbReference type="Proteomes" id="UP000622707">
    <property type="component" value="Unassembled WGS sequence"/>
</dbReference>
<accession>A0ABS1JQE2</accession>
<evidence type="ECO:0000313" key="1">
    <source>
        <dbReference type="EMBL" id="MBL0426488.1"/>
    </source>
</evidence>
<name>A0ABS1JQE2_9BURK</name>
<gene>
    <name evidence="1" type="ORF">JI746_15345</name>
</gene>
<dbReference type="RefSeq" id="WP_201690653.1">
    <property type="nucleotide sequence ID" value="NZ_JAEQND010000008.1"/>
</dbReference>
<keyword evidence="2" id="KW-1185">Reference proteome</keyword>
<reference evidence="1 2" key="1">
    <citation type="journal article" date="2017" name="Int. J. Syst. Evol. Microbiol.">
        <title>Ramlibacter alkalitolerans sp. nov., alkali-tolerant bacterium isolated from soil of ginseng.</title>
        <authorList>
            <person name="Lee D.H."/>
            <person name="Cha C.J."/>
        </authorList>
    </citation>
    <scope>NUCLEOTIDE SEQUENCE [LARGE SCALE GENOMIC DNA]</scope>
    <source>
        <strain evidence="1 2">KACC 19305</strain>
    </source>
</reference>
<evidence type="ECO:0000313" key="2">
    <source>
        <dbReference type="Proteomes" id="UP000622707"/>
    </source>
</evidence>
<organism evidence="1 2">
    <name type="scientific">Ramlibacter alkalitolerans</name>
    <dbReference type="NCBI Taxonomy" id="2039631"/>
    <lineage>
        <taxon>Bacteria</taxon>
        <taxon>Pseudomonadati</taxon>
        <taxon>Pseudomonadota</taxon>
        <taxon>Betaproteobacteria</taxon>
        <taxon>Burkholderiales</taxon>
        <taxon>Comamonadaceae</taxon>
        <taxon>Ramlibacter</taxon>
    </lineage>
</organism>
<comment type="caution">
    <text evidence="1">The sequence shown here is derived from an EMBL/GenBank/DDBJ whole genome shotgun (WGS) entry which is preliminary data.</text>
</comment>
<proteinExistence type="predicted"/>
<protein>
    <submittedName>
        <fullName evidence="1">Uncharacterized protein</fullName>
    </submittedName>
</protein>
<sequence>MTAGPLHYLDFDYSDDEHGHGSFDAMAAAAPAQLRALQDEVARVLDWAHAQFGAPGPLDEGAAWDCELQGVREVATTLAVRYRSGTGLELHAGAAGEPRVTLSVTLTGTPAFCAALREAFALEY</sequence>